<evidence type="ECO:0000313" key="9">
    <source>
        <dbReference type="Proteomes" id="UP000753961"/>
    </source>
</evidence>
<evidence type="ECO:0000256" key="3">
    <source>
        <dbReference type="ARBA" id="ARBA00022692"/>
    </source>
</evidence>
<evidence type="ECO:0000313" key="8">
    <source>
        <dbReference type="EMBL" id="MBY5957997.1"/>
    </source>
</evidence>
<comment type="subcellular location">
    <subcellularLocation>
        <location evidence="1 6">Membrane</location>
        <topology evidence="1 6">Multi-pass membrane protein</topology>
    </subcellularLocation>
</comment>
<name>A0A953HLR8_9BACT</name>
<feature type="transmembrane region" description="Helical" evidence="6">
    <location>
        <begin position="6"/>
        <end position="24"/>
    </location>
</feature>
<keyword evidence="2 6" id="KW-0813">Transport</keyword>
<keyword evidence="3 6" id="KW-0812">Transmembrane</keyword>
<evidence type="ECO:0000256" key="4">
    <source>
        <dbReference type="ARBA" id="ARBA00022989"/>
    </source>
</evidence>
<dbReference type="Gene3D" id="1.20.58.220">
    <property type="entry name" value="Phosphate transport system protein phou homolog 2, domain 2"/>
    <property type="match status" value="1"/>
</dbReference>
<feature type="transmembrane region" description="Helical" evidence="6">
    <location>
        <begin position="190"/>
        <end position="209"/>
    </location>
</feature>
<comment type="caution">
    <text evidence="8">The sequence shown here is derived from an EMBL/GenBank/DDBJ whole genome shotgun (WGS) entry which is preliminary data.</text>
</comment>
<dbReference type="InterPro" id="IPR001204">
    <property type="entry name" value="Phos_transporter"/>
</dbReference>
<sequence length="775" mass="86718">MEIFYLVLVVILFVLAISDLVVGVSNDAVNFLNSAVGSKAAPFKVIMFVAAMGVLVGATFSGGMMEVARKGIFHPEYFYFSEIILIFLAVMVTDVILLDTFNSYGMPTSTTVSIVFELLGAAVAMSLIKVFMDPDAMHLHEYINNGKALAIIGGILMSVAIAFTIGALIQYISRFIFSFDYENRMRKIGPLFGGIGIMAITYFMLIKGVKGASFMSDELTQTIQENTGMILLISLIGWTVILFALNRLFKIDILKVLVLVGTFALAMAFAGNDLVNFIGVPLAAYNSYEIFKASGAEADAFLMDGLAGEVATPAILLAGAGIIMVITLYFSKKAQAVVKTSLDLGRQDEGYERFSSYMLSRSLVRNVSAVGEVVRKNVPIKVRKVFRRQFDERPFTEKQQKLKNDAPVFDMLRASVTLVVASILIAVGTNFKLPLSTTYVTFMVFMGASLADGAWGRESAVYRVSGVLSVIGGWFFTAFSAFTVAFLLALIFYFTGIIGIVAVLIVAGIAVYRTHSTHSKRIADLEEFERRSMDGGLNRAKIIDLCITQIENFLVKYDEAVSKSLKALKKEDRSGLNDAKQVFEPTRKKIEWRQLQSSKILDDVPEDELEAGHLYIIVIDYLHELALQTESILKSSYKHVDNNHKPLIAEQIDELQEMHEMIKDLFNQIIEIFKTLDVEKAREYASRLQQYASRIRDIRKKQIKRIKKRKVGTRNSILYLHLLGEFRNMTLFAHRILRVLEDLIIDHAEQDGVDIKEIKEELERIQLAGEELERE</sequence>
<feature type="transmembrane region" description="Helical" evidence="6">
    <location>
        <begin position="148"/>
        <end position="169"/>
    </location>
</feature>
<feature type="transmembrane region" description="Helical" evidence="6">
    <location>
        <begin position="411"/>
        <end position="431"/>
    </location>
</feature>
<dbReference type="Pfam" id="PF01384">
    <property type="entry name" value="PHO4"/>
    <property type="match status" value="1"/>
</dbReference>
<dbReference type="PANTHER" id="PTHR11101">
    <property type="entry name" value="PHOSPHATE TRANSPORTER"/>
    <property type="match status" value="1"/>
</dbReference>
<organism evidence="8 9">
    <name type="scientific">Membranihabitans marinus</name>
    <dbReference type="NCBI Taxonomy" id="1227546"/>
    <lineage>
        <taxon>Bacteria</taxon>
        <taxon>Pseudomonadati</taxon>
        <taxon>Bacteroidota</taxon>
        <taxon>Saprospiria</taxon>
        <taxon>Saprospirales</taxon>
        <taxon>Saprospiraceae</taxon>
        <taxon>Membranihabitans</taxon>
    </lineage>
</organism>
<dbReference type="RefSeq" id="WP_222579534.1">
    <property type="nucleotide sequence ID" value="NZ_JAHVHU010000007.1"/>
</dbReference>
<dbReference type="GO" id="GO:0016020">
    <property type="term" value="C:membrane"/>
    <property type="evidence" value="ECO:0007669"/>
    <property type="project" value="UniProtKB-SubCell"/>
</dbReference>
<dbReference type="SUPFAM" id="SSF109755">
    <property type="entry name" value="PhoU-like"/>
    <property type="match status" value="1"/>
</dbReference>
<feature type="coiled-coil region" evidence="7">
    <location>
        <begin position="648"/>
        <end position="701"/>
    </location>
</feature>
<feature type="transmembrane region" description="Helical" evidence="6">
    <location>
        <begin position="310"/>
        <end position="330"/>
    </location>
</feature>
<dbReference type="GO" id="GO:0035435">
    <property type="term" value="P:phosphate ion transmembrane transport"/>
    <property type="evidence" value="ECO:0007669"/>
    <property type="project" value="TreeGrafter"/>
</dbReference>
<dbReference type="GO" id="GO:0005315">
    <property type="term" value="F:phosphate transmembrane transporter activity"/>
    <property type="evidence" value="ECO:0007669"/>
    <property type="project" value="InterPro"/>
</dbReference>
<reference evidence="8" key="1">
    <citation type="submission" date="2021-06" db="EMBL/GenBank/DDBJ databases">
        <title>44 bacteria genomes isolated from Dapeng, Shenzhen.</title>
        <authorList>
            <person name="Zheng W."/>
            <person name="Yu S."/>
            <person name="Huang Y."/>
        </authorList>
    </citation>
    <scope>NUCLEOTIDE SEQUENCE</scope>
    <source>
        <strain evidence="8">DP5N28-2</strain>
    </source>
</reference>
<evidence type="ECO:0000256" key="1">
    <source>
        <dbReference type="ARBA" id="ARBA00004141"/>
    </source>
</evidence>
<feature type="transmembrane region" description="Helical" evidence="6">
    <location>
        <begin position="77"/>
        <end position="98"/>
    </location>
</feature>
<keyword evidence="9" id="KW-1185">Reference proteome</keyword>
<keyword evidence="6" id="KW-0592">Phosphate transport</keyword>
<feature type="transmembrane region" description="Helical" evidence="6">
    <location>
        <begin position="110"/>
        <end position="128"/>
    </location>
</feature>
<comment type="similarity">
    <text evidence="6">Belongs to the inorganic phosphate transporter (PiT) (TC 2.A.20) family.</text>
</comment>
<feature type="transmembrane region" description="Helical" evidence="6">
    <location>
        <begin position="491"/>
        <end position="512"/>
    </location>
</feature>
<evidence type="ECO:0000256" key="2">
    <source>
        <dbReference type="ARBA" id="ARBA00022448"/>
    </source>
</evidence>
<feature type="transmembrane region" description="Helical" evidence="6">
    <location>
        <begin position="45"/>
        <end position="65"/>
    </location>
</feature>
<evidence type="ECO:0000256" key="7">
    <source>
        <dbReference type="SAM" id="Coils"/>
    </source>
</evidence>
<dbReference type="Proteomes" id="UP000753961">
    <property type="component" value="Unassembled WGS sequence"/>
</dbReference>
<dbReference type="InterPro" id="IPR038078">
    <property type="entry name" value="PhoU-like_sf"/>
</dbReference>
<feature type="transmembrane region" description="Helical" evidence="6">
    <location>
        <begin position="256"/>
        <end position="278"/>
    </location>
</feature>
<keyword evidence="5 6" id="KW-0472">Membrane</keyword>
<evidence type="ECO:0000256" key="5">
    <source>
        <dbReference type="ARBA" id="ARBA00023136"/>
    </source>
</evidence>
<keyword evidence="7" id="KW-0175">Coiled coil</keyword>
<dbReference type="PANTHER" id="PTHR11101:SF16">
    <property type="entry name" value="PHOSPHATE TRANSPORTER"/>
    <property type="match status" value="1"/>
</dbReference>
<proteinExistence type="inferred from homology"/>
<feature type="transmembrane region" description="Helical" evidence="6">
    <location>
        <begin position="437"/>
        <end position="455"/>
    </location>
</feature>
<feature type="transmembrane region" description="Helical" evidence="6">
    <location>
        <begin position="229"/>
        <end position="249"/>
    </location>
</feature>
<dbReference type="AlphaFoldDB" id="A0A953HLR8"/>
<protein>
    <recommendedName>
        <fullName evidence="6">Phosphate transporter</fullName>
    </recommendedName>
</protein>
<gene>
    <name evidence="8" type="ORF">KUV50_07645</name>
</gene>
<keyword evidence="4 6" id="KW-1133">Transmembrane helix</keyword>
<feature type="transmembrane region" description="Helical" evidence="6">
    <location>
        <begin position="467"/>
        <end position="485"/>
    </location>
</feature>
<accession>A0A953HLR8</accession>
<evidence type="ECO:0000256" key="6">
    <source>
        <dbReference type="RuleBase" id="RU363058"/>
    </source>
</evidence>
<dbReference type="EMBL" id="JAHVHU010000007">
    <property type="protein sequence ID" value="MBY5957997.1"/>
    <property type="molecule type" value="Genomic_DNA"/>
</dbReference>